<dbReference type="EMBL" id="CP095061">
    <property type="protein sequence ID" value="UOQ66203.1"/>
    <property type="molecule type" value="Genomic_DNA"/>
</dbReference>
<feature type="signal peptide" evidence="1">
    <location>
        <begin position="1"/>
        <end position="21"/>
    </location>
</feature>
<sequence length="508" mass="56321">MRFLLPLLLVFSALLCLLPSCEPKEDLVTKDASAKLEFSADTVLFDTVFAQVGTVSKRLWVYNRNSLAVKVSEIRLADTYPGTYSLLINGDEMRVANDLEIRGKDSLLVLVKAKLGPSATDNKPFLVDDQLLFKTNGNEQDVKLVSYGQNAYFHGPEEHITRNTTWPKNRPHVIYGVVVVDAGATLRIQPGTRIYSHAGSAIVVQGTLRVNENTNPSAELTPTDTATFVRFQGDRLEPFYADIPGQWRGIQFDPSSSRNNLVRFTEIKNASYGLLILNRLNGPHPRVTAENTILRNISGEARSFGGGGDDGSSFEGAGVFGFSGDFDLRNCLFTNCGEYAVRGIGGTYTLNYCTIANYTPQFRRESASLWFTNEVTDKQTAVPNTVRVTVDNSIIWGSIKDELFFKNGDTYRPNLNIQNSILQTDDYAGTTDVGDKLGFDNRRNQIDTDPKFKSTPLRSFGNKFDYRLDTLSPASNKGVFNSAIPRDLLNKPRSITAPDLGAYERVNP</sequence>
<gene>
    <name evidence="2" type="ORF">MUN86_22360</name>
</gene>
<accession>A0ABY4G5N5</accession>
<name>A0ABY4G5N5_9BACT</name>
<organism evidence="2 3">
    <name type="scientific">Hymenobacter volaticus</name>
    <dbReference type="NCBI Taxonomy" id="2932254"/>
    <lineage>
        <taxon>Bacteria</taxon>
        <taxon>Pseudomonadati</taxon>
        <taxon>Bacteroidota</taxon>
        <taxon>Cytophagia</taxon>
        <taxon>Cytophagales</taxon>
        <taxon>Hymenobacteraceae</taxon>
        <taxon>Hymenobacter</taxon>
    </lineage>
</organism>
<keyword evidence="3" id="KW-1185">Reference proteome</keyword>
<proteinExistence type="predicted"/>
<protein>
    <recommendedName>
        <fullName evidence="4">Right-handed parallel beta-helix repeat-containing protein</fullName>
    </recommendedName>
</protein>
<dbReference type="Proteomes" id="UP000830401">
    <property type="component" value="Chromosome"/>
</dbReference>
<evidence type="ECO:0000313" key="3">
    <source>
        <dbReference type="Proteomes" id="UP000830401"/>
    </source>
</evidence>
<evidence type="ECO:0008006" key="4">
    <source>
        <dbReference type="Google" id="ProtNLM"/>
    </source>
</evidence>
<keyword evidence="1" id="KW-0732">Signal</keyword>
<reference evidence="2" key="1">
    <citation type="submission" date="2022-04" db="EMBL/GenBank/DDBJ databases">
        <title>Hymenobacter sp. isolated from the air.</title>
        <authorList>
            <person name="Won M."/>
            <person name="Lee C.-M."/>
            <person name="Woen H.-Y."/>
            <person name="Kwon S.-W."/>
        </authorList>
    </citation>
    <scope>NUCLEOTIDE SEQUENCE</scope>
    <source>
        <strain evidence="2">5420S-77</strain>
    </source>
</reference>
<dbReference type="RefSeq" id="WP_245120182.1">
    <property type="nucleotide sequence ID" value="NZ_CP095061.1"/>
</dbReference>
<dbReference type="SUPFAM" id="SSF51126">
    <property type="entry name" value="Pectin lyase-like"/>
    <property type="match status" value="1"/>
</dbReference>
<dbReference type="InterPro" id="IPR011050">
    <property type="entry name" value="Pectin_lyase_fold/virulence"/>
</dbReference>
<evidence type="ECO:0000313" key="2">
    <source>
        <dbReference type="EMBL" id="UOQ66203.1"/>
    </source>
</evidence>
<evidence type="ECO:0000256" key="1">
    <source>
        <dbReference type="SAM" id="SignalP"/>
    </source>
</evidence>
<feature type="chain" id="PRO_5046053752" description="Right-handed parallel beta-helix repeat-containing protein" evidence="1">
    <location>
        <begin position="22"/>
        <end position="508"/>
    </location>
</feature>